<name>A0A835RMM0_VANPL</name>
<dbReference type="EMBL" id="JADCNL010000003">
    <property type="protein sequence ID" value="KAG0488742.1"/>
    <property type="molecule type" value="Genomic_DNA"/>
</dbReference>
<accession>A0A835RMM0</accession>
<dbReference type="OrthoDB" id="10009520at2759"/>
<evidence type="ECO:0000313" key="2">
    <source>
        <dbReference type="Proteomes" id="UP000636800"/>
    </source>
</evidence>
<dbReference type="AlphaFoldDB" id="A0A835RMM0"/>
<organism evidence="1 2">
    <name type="scientific">Vanilla planifolia</name>
    <name type="common">Vanilla</name>
    <dbReference type="NCBI Taxonomy" id="51239"/>
    <lineage>
        <taxon>Eukaryota</taxon>
        <taxon>Viridiplantae</taxon>
        <taxon>Streptophyta</taxon>
        <taxon>Embryophyta</taxon>
        <taxon>Tracheophyta</taxon>
        <taxon>Spermatophyta</taxon>
        <taxon>Magnoliopsida</taxon>
        <taxon>Liliopsida</taxon>
        <taxon>Asparagales</taxon>
        <taxon>Orchidaceae</taxon>
        <taxon>Vanilloideae</taxon>
        <taxon>Vanilleae</taxon>
        <taxon>Vanilla</taxon>
    </lineage>
</organism>
<dbReference type="Proteomes" id="UP000636800">
    <property type="component" value="Chromosome 3"/>
</dbReference>
<gene>
    <name evidence="1" type="ORF">HPP92_007553</name>
</gene>
<sequence>MNSADGNMDPFRSSAAGGSGASRRYVLPFLASNFLQAPLSALLEYSGILRQDRATVRTMALSAGD</sequence>
<protein>
    <submittedName>
        <fullName evidence="1">Uncharacterized protein</fullName>
    </submittedName>
</protein>
<keyword evidence="2" id="KW-1185">Reference proteome</keyword>
<proteinExistence type="predicted"/>
<reference evidence="1 2" key="1">
    <citation type="journal article" date="2020" name="Nat. Food">
        <title>A phased Vanilla planifolia genome enables genetic improvement of flavour and production.</title>
        <authorList>
            <person name="Hasing T."/>
            <person name="Tang H."/>
            <person name="Brym M."/>
            <person name="Khazi F."/>
            <person name="Huang T."/>
            <person name="Chambers A.H."/>
        </authorList>
    </citation>
    <scope>NUCLEOTIDE SEQUENCE [LARGE SCALE GENOMIC DNA]</scope>
    <source>
        <tissue evidence="1">Leaf</tissue>
    </source>
</reference>
<comment type="caution">
    <text evidence="1">The sequence shown here is derived from an EMBL/GenBank/DDBJ whole genome shotgun (WGS) entry which is preliminary data.</text>
</comment>
<evidence type="ECO:0000313" key="1">
    <source>
        <dbReference type="EMBL" id="KAG0488742.1"/>
    </source>
</evidence>